<proteinExistence type="predicted"/>
<dbReference type="InterPro" id="IPR041197">
    <property type="entry name" value="LD_cluster3"/>
</dbReference>
<evidence type="ECO:0000313" key="1">
    <source>
        <dbReference type="EMBL" id="MDH2006430.1"/>
    </source>
</evidence>
<protein>
    <submittedName>
        <fullName evidence="1">Uncharacterized protein</fullName>
    </submittedName>
</protein>
<gene>
    <name evidence="1" type="ORF">N5J23_12890</name>
</gene>
<evidence type="ECO:0000313" key="2">
    <source>
        <dbReference type="Proteomes" id="UP001161294"/>
    </source>
</evidence>
<dbReference type="EMBL" id="JAOCJW010000025">
    <property type="protein sequence ID" value="MDH2006430.1"/>
    <property type="molecule type" value="Genomic_DNA"/>
</dbReference>
<dbReference type="RefSeq" id="WP_279852605.1">
    <property type="nucleotide sequence ID" value="NZ_JAOCIA010000025.1"/>
</dbReference>
<dbReference type="Pfam" id="PF18180">
    <property type="entry name" value="LD_cluster3"/>
    <property type="match status" value="1"/>
</dbReference>
<name>A0AA43AXF0_9BURK</name>
<reference evidence="1" key="1">
    <citation type="submission" date="2022-09" db="EMBL/GenBank/DDBJ databases">
        <title>Intensive care unit water sources are persistently colonized with multi-drug resistant bacteria and are the site of extensive horizontal gene transfer of antibiotic resistance genes.</title>
        <authorList>
            <person name="Diorio-Toth L."/>
        </authorList>
    </citation>
    <scope>NUCLEOTIDE SEQUENCE</scope>
    <source>
        <strain evidence="1">GD03686</strain>
    </source>
</reference>
<organism evidence="1 2">
    <name type="scientific">Comamonas aquatica</name>
    <dbReference type="NCBI Taxonomy" id="225991"/>
    <lineage>
        <taxon>Bacteria</taxon>
        <taxon>Pseudomonadati</taxon>
        <taxon>Pseudomonadota</taxon>
        <taxon>Betaproteobacteria</taxon>
        <taxon>Burkholderiales</taxon>
        <taxon>Comamonadaceae</taxon>
        <taxon>Comamonas</taxon>
    </lineage>
</organism>
<sequence>MGAIFLSASVPMPGRAPFDQDCEPQMIQSAVSALATVALGRRTMVWGGHPAITPMLWASAKELGVQYATAVSLFQTKLIPQEDFPEENKNFANVTYVDAVDGDRDRSLLTMREAMFKSAEFDAAVFIGGMEGVNDEHALFAALHPNAKCIPIGMTGGAARMLAAKLNYAVPVNLGPLDFISLLYRELNISPLEQRKG</sequence>
<comment type="caution">
    <text evidence="1">The sequence shown here is derived from an EMBL/GenBank/DDBJ whole genome shotgun (WGS) entry which is preliminary data.</text>
</comment>
<accession>A0AA43AXF0</accession>
<dbReference type="Proteomes" id="UP001161294">
    <property type="component" value="Unassembled WGS sequence"/>
</dbReference>
<dbReference type="AlphaFoldDB" id="A0AA43AXF0"/>